<evidence type="ECO:0000313" key="5">
    <source>
        <dbReference type="Proteomes" id="UP001606099"/>
    </source>
</evidence>
<accession>A0ABW7FSZ7</accession>
<evidence type="ECO:0000256" key="1">
    <source>
        <dbReference type="ARBA" id="ARBA00022679"/>
    </source>
</evidence>
<dbReference type="Gene3D" id="3.40.630.30">
    <property type="match status" value="1"/>
</dbReference>
<sequence>MNTTPPLDGLLLRAGCAADALPLSVLAMQVFLDTYCKEGINASIARHVLETYTEASYAQALADPQQRLVVAERQGLLLGFGQVTLNTPQALVPAGTQAELLRLYVQEPFTGAKLGTALLAEAERAAAQAGSTVLWLTPWVHNQRARAFYARRGYTDHGLTHFIIDGQAHENRVLAKELQAR</sequence>
<evidence type="ECO:0000256" key="2">
    <source>
        <dbReference type="ARBA" id="ARBA00023315"/>
    </source>
</evidence>
<dbReference type="RefSeq" id="WP_394458849.1">
    <property type="nucleotide sequence ID" value="NZ_JBIGHZ010000002.1"/>
</dbReference>
<gene>
    <name evidence="4" type="ORF">ACG0Z6_04215</name>
</gene>
<reference evidence="4 5" key="1">
    <citation type="submission" date="2024-08" db="EMBL/GenBank/DDBJ databases">
        <authorList>
            <person name="Lu H."/>
        </authorList>
    </citation>
    <scope>NUCLEOTIDE SEQUENCE [LARGE SCALE GENOMIC DNA]</scope>
    <source>
        <strain evidence="4 5">BYS180W</strain>
    </source>
</reference>
<feature type="domain" description="N-acetyltransferase" evidence="3">
    <location>
        <begin position="28"/>
        <end position="179"/>
    </location>
</feature>
<keyword evidence="5" id="KW-1185">Reference proteome</keyword>
<dbReference type="InterPro" id="IPR000182">
    <property type="entry name" value="GNAT_dom"/>
</dbReference>
<proteinExistence type="predicted"/>
<dbReference type="Proteomes" id="UP001606099">
    <property type="component" value="Unassembled WGS sequence"/>
</dbReference>
<dbReference type="EMBL" id="JBIGHZ010000002">
    <property type="protein sequence ID" value="MFG6447447.1"/>
    <property type="molecule type" value="Genomic_DNA"/>
</dbReference>
<evidence type="ECO:0000259" key="3">
    <source>
        <dbReference type="PROSITE" id="PS51186"/>
    </source>
</evidence>
<evidence type="ECO:0000313" key="4">
    <source>
        <dbReference type="EMBL" id="MFG6447447.1"/>
    </source>
</evidence>
<dbReference type="PROSITE" id="PS51186">
    <property type="entry name" value="GNAT"/>
    <property type="match status" value="1"/>
</dbReference>
<organism evidence="4 5">
    <name type="scientific">Roseateles rivi</name>
    <dbReference type="NCBI Taxonomy" id="3299028"/>
    <lineage>
        <taxon>Bacteria</taxon>
        <taxon>Pseudomonadati</taxon>
        <taxon>Pseudomonadota</taxon>
        <taxon>Betaproteobacteria</taxon>
        <taxon>Burkholderiales</taxon>
        <taxon>Sphaerotilaceae</taxon>
        <taxon>Roseateles</taxon>
    </lineage>
</organism>
<keyword evidence="1 4" id="KW-0808">Transferase</keyword>
<keyword evidence="2 4" id="KW-0012">Acyltransferase</keyword>
<dbReference type="PANTHER" id="PTHR43877">
    <property type="entry name" value="AMINOALKYLPHOSPHONATE N-ACETYLTRANSFERASE-RELATED-RELATED"/>
    <property type="match status" value="1"/>
</dbReference>
<dbReference type="Pfam" id="PF00583">
    <property type="entry name" value="Acetyltransf_1"/>
    <property type="match status" value="1"/>
</dbReference>
<dbReference type="InterPro" id="IPR050832">
    <property type="entry name" value="Bact_Acetyltransf"/>
</dbReference>
<dbReference type="GO" id="GO:0016746">
    <property type="term" value="F:acyltransferase activity"/>
    <property type="evidence" value="ECO:0007669"/>
    <property type="project" value="UniProtKB-KW"/>
</dbReference>
<protein>
    <submittedName>
        <fullName evidence="4">GNAT family N-acetyltransferase</fullName>
        <ecNumber evidence="4">2.3.-.-</ecNumber>
    </submittedName>
</protein>
<dbReference type="InterPro" id="IPR016181">
    <property type="entry name" value="Acyl_CoA_acyltransferase"/>
</dbReference>
<dbReference type="SUPFAM" id="SSF55729">
    <property type="entry name" value="Acyl-CoA N-acyltransferases (Nat)"/>
    <property type="match status" value="1"/>
</dbReference>
<dbReference type="EC" id="2.3.-.-" evidence="4"/>
<name>A0ABW7FSZ7_9BURK</name>
<comment type="caution">
    <text evidence="4">The sequence shown here is derived from an EMBL/GenBank/DDBJ whole genome shotgun (WGS) entry which is preliminary data.</text>
</comment>